<evidence type="ECO:0000313" key="6">
    <source>
        <dbReference type="WBParaSite" id="TCNE_0000534001-mRNA-1"/>
    </source>
</evidence>
<feature type="domain" description="Ribosomal RNA-processing protein 7 C-terminal" evidence="3">
    <location>
        <begin position="29"/>
        <end position="87"/>
    </location>
</feature>
<gene>
    <name evidence="4" type="ORF">TCNE_LOCUS5340</name>
</gene>
<dbReference type="PANTHER" id="PTHR13191:SF0">
    <property type="entry name" value="RIBOSOMAL RNA-PROCESSING PROTEIN 7 HOMOLOG A-RELATED"/>
    <property type="match status" value="1"/>
</dbReference>
<protein>
    <submittedName>
        <fullName evidence="6">RRP7 domain-containing protein</fullName>
    </submittedName>
</protein>
<reference evidence="6" key="1">
    <citation type="submission" date="2016-06" db="UniProtKB">
        <authorList>
            <consortium name="WormBaseParasite"/>
        </authorList>
    </citation>
    <scope>IDENTIFICATION</scope>
</reference>
<proteinExistence type="inferred from homology"/>
<accession>A0A183UA20</accession>
<comment type="similarity">
    <text evidence="1">Belongs to the RRP7 family.</text>
</comment>
<evidence type="ECO:0000313" key="4">
    <source>
        <dbReference type="EMBL" id="VDM36435.1"/>
    </source>
</evidence>
<dbReference type="GO" id="GO:0006364">
    <property type="term" value="P:rRNA processing"/>
    <property type="evidence" value="ECO:0007669"/>
    <property type="project" value="TreeGrafter"/>
</dbReference>
<dbReference type="AlphaFoldDB" id="A0A183UA20"/>
<dbReference type="GO" id="GO:0000028">
    <property type="term" value="P:ribosomal small subunit assembly"/>
    <property type="evidence" value="ECO:0007669"/>
    <property type="project" value="TreeGrafter"/>
</dbReference>
<keyword evidence="5" id="KW-1185">Reference proteome</keyword>
<dbReference type="EMBL" id="UYWY01019348">
    <property type="protein sequence ID" value="VDM36435.1"/>
    <property type="molecule type" value="Genomic_DNA"/>
</dbReference>
<name>A0A183UA20_TOXCA</name>
<evidence type="ECO:0000259" key="3">
    <source>
        <dbReference type="Pfam" id="PF12923"/>
    </source>
</evidence>
<evidence type="ECO:0000256" key="1">
    <source>
        <dbReference type="ARBA" id="ARBA00006110"/>
    </source>
</evidence>
<evidence type="ECO:0000256" key="2">
    <source>
        <dbReference type="SAM" id="Coils"/>
    </source>
</evidence>
<dbReference type="GO" id="GO:0032545">
    <property type="term" value="C:CURI complex"/>
    <property type="evidence" value="ECO:0007669"/>
    <property type="project" value="TreeGrafter"/>
</dbReference>
<dbReference type="InterPro" id="IPR024326">
    <property type="entry name" value="RRP7_C"/>
</dbReference>
<dbReference type="InterPro" id="IPR040446">
    <property type="entry name" value="RRP7"/>
</dbReference>
<dbReference type="Gene3D" id="6.10.250.1770">
    <property type="match status" value="1"/>
</dbReference>
<keyword evidence="2" id="KW-0175">Coiled coil</keyword>
<sequence length="88" mass="10299">MCIAIYGIHRCKCAYSGFKRVPAAIVVKNKEDLLKLSKSKKRSNDNIPFYTFQLKQSKIKHLEELRKKFEEDKKKLALAKAARKFRPD</sequence>
<feature type="coiled-coil region" evidence="2">
    <location>
        <begin position="52"/>
        <end position="82"/>
    </location>
</feature>
<evidence type="ECO:0000313" key="5">
    <source>
        <dbReference type="Proteomes" id="UP000050794"/>
    </source>
</evidence>
<dbReference type="PANTHER" id="PTHR13191">
    <property type="entry name" value="RIBOSOMAL RNA PROCESSING PROTEIN 7-RELATED"/>
    <property type="match status" value="1"/>
</dbReference>
<dbReference type="GO" id="GO:0034456">
    <property type="term" value="C:UTP-C complex"/>
    <property type="evidence" value="ECO:0007669"/>
    <property type="project" value="TreeGrafter"/>
</dbReference>
<dbReference type="Proteomes" id="UP000050794">
    <property type="component" value="Unassembled WGS sequence"/>
</dbReference>
<dbReference type="WBParaSite" id="TCNE_0000534001-mRNA-1">
    <property type="protein sequence ID" value="TCNE_0000534001-mRNA-1"/>
    <property type="gene ID" value="TCNE_0000534001"/>
</dbReference>
<dbReference type="Pfam" id="PF12923">
    <property type="entry name" value="RRP7"/>
    <property type="match status" value="1"/>
</dbReference>
<organism evidence="5 6">
    <name type="scientific">Toxocara canis</name>
    <name type="common">Canine roundworm</name>
    <dbReference type="NCBI Taxonomy" id="6265"/>
    <lineage>
        <taxon>Eukaryota</taxon>
        <taxon>Metazoa</taxon>
        <taxon>Ecdysozoa</taxon>
        <taxon>Nematoda</taxon>
        <taxon>Chromadorea</taxon>
        <taxon>Rhabditida</taxon>
        <taxon>Spirurina</taxon>
        <taxon>Ascaridomorpha</taxon>
        <taxon>Ascaridoidea</taxon>
        <taxon>Toxocaridae</taxon>
        <taxon>Toxocara</taxon>
    </lineage>
</organism>
<reference evidence="4 5" key="2">
    <citation type="submission" date="2018-11" db="EMBL/GenBank/DDBJ databases">
        <authorList>
            <consortium name="Pathogen Informatics"/>
        </authorList>
    </citation>
    <scope>NUCLEOTIDE SEQUENCE [LARGE SCALE GENOMIC DNA]</scope>
</reference>